<evidence type="ECO:0000259" key="13">
    <source>
        <dbReference type="SMART" id="SM00934"/>
    </source>
</evidence>
<dbReference type="InterPro" id="IPR018089">
    <property type="entry name" value="OMPdecase_AS"/>
</dbReference>
<accession>A0A3S2Y279</accession>
<dbReference type="NCBIfam" id="TIGR01740">
    <property type="entry name" value="pyrF"/>
    <property type="match status" value="1"/>
</dbReference>
<evidence type="ECO:0000256" key="8">
    <source>
        <dbReference type="ARBA" id="ARBA00061012"/>
    </source>
</evidence>
<feature type="binding site" evidence="9">
    <location>
        <begin position="79"/>
        <end position="88"/>
    </location>
    <ligand>
        <name>substrate</name>
    </ligand>
</feature>
<feature type="binding site" evidence="9 11">
    <location>
        <position position="204"/>
    </location>
    <ligand>
        <name>substrate</name>
    </ligand>
</feature>
<gene>
    <name evidence="9" type="primary">pyrF</name>
    <name evidence="14" type="ORF">EOI86_12230</name>
</gene>
<dbReference type="Pfam" id="PF00215">
    <property type="entry name" value="OMPdecase"/>
    <property type="match status" value="1"/>
</dbReference>
<dbReference type="GO" id="GO:0006207">
    <property type="term" value="P:'de novo' pyrimidine nucleobase biosynthetic process"/>
    <property type="evidence" value="ECO:0007669"/>
    <property type="project" value="InterPro"/>
</dbReference>
<feature type="active site" description="Proton donor" evidence="9">
    <location>
        <position position="81"/>
    </location>
</feature>
<dbReference type="HAMAP" id="MF_01200_B">
    <property type="entry name" value="OMPdecase_type1_B"/>
    <property type="match status" value="1"/>
</dbReference>
<comment type="pathway">
    <text evidence="2 9 12">Pyrimidine metabolism; UMP biosynthesis via de novo pathway; UMP from orotate: step 2/2.</text>
</comment>
<organism evidence="14 15">
    <name type="scientific">Hwanghaeella grinnelliae</name>
    <dbReference type="NCBI Taxonomy" id="2500179"/>
    <lineage>
        <taxon>Bacteria</taxon>
        <taxon>Pseudomonadati</taxon>
        <taxon>Pseudomonadota</taxon>
        <taxon>Alphaproteobacteria</taxon>
        <taxon>Rhodospirillales</taxon>
        <taxon>Rhodospirillaceae</taxon>
        <taxon>Hwanghaeella</taxon>
    </lineage>
</organism>
<dbReference type="InterPro" id="IPR011060">
    <property type="entry name" value="RibuloseP-bd_barrel"/>
</dbReference>
<dbReference type="RefSeq" id="WP_127765484.1">
    <property type="nucleotide sequence ID" value="NZ_SADE01000002.1"/>
</dbReference>
<dbReference type="Gene3D" id="3.20.20.70">
    <property type="entry name" value="Aldolase class I"/>
    <property type="match status" value="1"/>
</dbReference>
<keyword evidence="6 9" id="KW-0456">Lyase</keyword>
<sequence length="255" mass="26586">MAQPRPTQPHQRVLVALDTPDTERAVALSRDLTGLVGGVKLGLEFFNANGPDGVRRVTRGSLSETPHGQAVPQQPLFLDLKFHDIPNTVAGAVRSVMPLTPMILNVHAGGGPAMMKAALDAANFAAEPLGTARPILIAVTVLTSMDDGDLDAVGQKGPAGDQVIRLAELTQKCGLDGIVCSPHEITRIREACGPDFRLIVPGIRPAGSETGDQKRVMTPKQAVEAGADWIVIGRPITGAADPAAAAKAIAEELNG</sequence>
<feature type="binding site" evidence="9 11">
    <location>
        <position position="40"/>
    </location>
    <ligand>
        <name>substrate</name>
    </ligand>
</feature>
<feature type="binding site" evidence="9 11">
    <location>
        <position position="234"/>
    </location>
    <ligand>
        <name>substrate</name>
    </ligand>
</feature>
<dbReference type="PANTHER" id="PTHR32119:SF2">
    <property type="entry name" value="OROTIDINE 5'-PHOSPHATE DECARBOXYLASE"/>
    <property type="match status" value="1"/>
</dbReference>
<dbReference type="InterPro" id="IPR013785">
    <property type="entry name" value="Aldolase_TIM"/>
</dbReference>
<evidence type="ECO:0000256" key="10">
    <source>
        <dbReference type="PIRSR" id="PIRSR614732-1"/>
    </source>
</evidence>
<feature type="domain" description="Orotidine 5'-phosphate decarboxylase" evidence="13">
    <location>
        <begin position="12"/>
        <end position="249"/>
    </location>
</feature>
<dbReference type="AlphaFoldDB" id="A0A3S2Y279"/>
<evidence type="ECO:0000313" key="15">
    <source>
        <dbReference type="Proteomes" id="UP000287447"/>
    </source>
</evidence>
<dbReference type="EMBL" id="SADE01000002">
    <property type="protein sequence ID" value="RVU36007.1"/>
    <property type="molecule type" value="Genomic_DNA"/>
</dbReference>
<comment type="catalytic activity">
    <reaction evidence="7 9 12">
        <text>orotidine 5'-phosphate + H(+) = UMP + CO2</text>
        <dbReference type="Rhea" id="RHEA:11596"/>
        <dbReference type="ChEBI" id="CHEBI:15378"/>
        <dbReference type="ChEBI" id="CHEBI:16526"/>
        <dbReference type="ChEBI" id="CHEBI:57538"/>
        <dbReference type="ChEBI" id="CHEBI:57865"/>
        <dbReference type="EC" id="4.1.1.23"/>
    </reaction>
</comment>
<evidence type="ECO:0000256" key="11">
    <source>
        <dbReference type="PIRSR" id="PIRSR614732-2"/>
    </source>
</evidence>
<dbReference type="CDD" id="cd04725">
    <property type="entry name" value="OMP_decarboxylase_like"/>
    <property type="match status" value="1"/>
</dbReference>
<evidence type="ECO:0000256" key="7">
    <source>
        <dbReference type="ARBA" id="ARBA00049157"/>
    </source>
</evidence>
<dbReference type="PANTHER" id="PTHR32119">
    <property type="entry name" value="OROTIDINE 5'-PHOSPHATE DECARBOXYLASE"/>
    <property type="match status" value="1"/>
</dbReference>
<evidence type="ECO:0000313" key="14">
    <source>
        <dbReference type="EMBL" id="RVU36007.1"/>
    </source>
</evidence>
<evidence type="ECO:0000256" key="2">
    <source>
        <dbReference type="ARBA" id="ARBA00004861"/>
    </source>
</evidence>
<dbReference type="SMART" id="SM00934">
    <property type="entry name" value="OMPdecase"/>
    <property type="match status" value="1"/>
</dbReference>
<dbReference type="InterPro" id="IPR001754">
    <property type="entry name" value="OMPdeCOase_dom"/>
</dbReference>
<evidence type="ECO:0000256" key="5">
    <source>
        <dbReference type="ARBA" id="ARBA00022975"/>
    </source>
</evidence>
<evidence type="ECO:0000256" key="6">
    <source>
        <dbReference type="ARBA" id="ARBA00023239"/>
    </source>
</evidence>
<feature type="active site" description="For OMPdecase activity" evidence="10">
    <location>
        <position position="81"/>
    </location>
</feature>
<evidence type="ECO:0000256" key="9">
    <source>
        <dbReference type="HAMAP-Rule" id="MF_01200"/>
    </source>
</evidence>
<comment type="caution">
    <text evidence="14">The sequence shown here is derived from an EMBL/GenBank/DDBJ whole genome shotgun (WGS) entry which is preliminary data.</text>
</comment>
<comment type="function">
    <text evidence="1 9">Catalyzes the decarboxylation of orotidine 5'-monophosphate (OMP) to uridine 5'-monophosphate (UMP).</text>
</comment>
<keyword evidence="5 9" id="KW-0665">Pyrimidine biosynthesis</keyword>
<dbReference type="NCBIfam" id="NF001273">
    <property type="entry name" value="PRK00230.1"/>
    <property type="match status" value="1"/>
</dbReference>
<feature type="binding site" evidence="9 11">
    <location>
        <position position="213"/>
    </location>
    <ligand>
        <name>substrate</name>
    </ligand>
</feature>
<comment type="similarity">
    <text evidence="8 9">Belongs to the OMP decarboxylase family. Type 1 subfamily.</text>
</comment>
<feature type="binding site" evidence="9 11">
    <location>
        <position position="18"/>
    </location>
    <ligand>
        <name>substrate</name>
    </ligand>
</feature>
<evidence type="ECO:0000256" key="4">
    <source>
        <dbReference type="ARBA" id="ARBA00022793"/>
    </source>
</evidence>
<evidence type="ECO:0000256" key="3">
    <source>
        <dbReference type="ARBA" id="ARBA00011738"/>
    </source>
</evidence>
<keyword evidence="4 9" id="KW-0210">Decarboxylase</keyword>
<dbReference type="FunFam" id="3.20.20.70:FF:000015">
    <property type="entry name" value="Orotidine 5'-phosphate decarboxylase"/>
    <property type="match status" value="1"/>
</dbReference>
<dbReference type="SUPFAM" id="SSF51366">
    <property type="entry name" value="Ribulose-phoshate binding barrel"/>
    <property type="match status" value="1"/>
</dbReference>
<proteinExistence type="inferred from homology"/>
<feature type="binding site" evidence="9 11">
    <location>
        <position position="233"/>
    </location>
    <ligand>
        <name>substrate</name>
    </ligand>
</feature>
<dbReference type="InterPro" id="IPR047596">
    <property type="entry name" value="OMPdecase_bac"/>
</dbReference>
<feature type="active site" description="For OMPdecase activity" evidence="10">
    <location>
        <position position="84"/>
    </location>
</feature>
<evidence type="ECO:0000256" key="12">
    <source>
        <dbReference type="RuleBase" id="RU000512"/>
    </source>
</evidence>
<feature type="active site" description="For OMPdecase activity" evidence="10">
    <location>
        <position position="79"/>
    </location>
</feature>
<dbReference type="OrthoDB" id="9806203at2"/>
<dbReference type="GO" id="GO:0004590">
    <property type="term" value="F:orotidine-5'-phosphate decarboxylase activity"/>
    <property type="evidence" value="ECO:0007669"/>
    <property type="project" value="UniProtKB-UniRule"/>
</dbReference>
<comment type="subunit">
    <text evidence="3 9">Homodimer.</text>
</comment>
<name>A0A3S2Y279_9PROT</name>
<reference evidence="15" key="1">
    <citation type="submission" date="2019-01" db="EMBL/GenBank/DDBJ databases">
        <title>Gri0909 isolated from a small marine red alga.</title>
        <authorList>
            <person name="Kim J."/>
            <person name="Jeong S.E."/>
            <person name="Jeon C.O."/>
        </authorList>
    </citation>
    <scope>NUCLEOTIDE SEQUENCE [LARGE SCALE GENOMIC DNA]</scope>
    <source>
        <strain evidence="15">Gri0909</strain>
    </source>
</reference>
<dbReference type="Proteomes" id="UP000287447">
    <property type="component" value="Unassembled WGS sequence"/>
</dbReference>
<protein>
    <recommendedName>
        <fullName evidence="9">Orotidine 5'-phosphate decarboxylase</fullName>
        <ecNumber evidence="9">4.1.1.23</ecNumber>
    </recommendedName>
    <alternativeName>
        <fullName evidence="9">OMP decarboxylase</fullName>
        <shortName evidence="9">OMPDCase</shortName>
        <shortName evidence="9">OMPdecase</shortName>
    </alternativeName>
</protein>
<dbReference type="GO" id="GO:0044205">
    <property type="term" value="P:'de novo' UMP biosynthetic process"/>
    <property type="evidence" value="ECO:0007669"/>
    <property type="project" value="UniProtKB-UniRule"/>
</dbReference>
<dbReference type="InterPro" id="IPR014732">
    <property type="entry name" value="OMPdecase"/>
</dbReference>
<dbReference type="UniPathway" id="UPA00070">
    <property type="reaction ID" value="UER00120"/>
</dbReference>
<dbReference type="GO" id="GO:0005829">
    <property type="term" value="C:cytosol"/>
    <property type="evidence" value="ECO:0007669"/>
    <property type="project" value="TreeGrafter"/>
</dbReference>
<evidence type="ECO:0000256" key="1">
    <source>
        <dbReference type="ARBA" id="ARBA00002356"/>
    </source>
</evidence>
<keyword evidence="15" id="KW-1185">Reference proteome</keyword>
<dbReference type="EC" id="4.1.1.23" evidence="9"/>
<dbReference type="PROSITE" id="PS00156">
    <property type="entry name" value="OMPDECASE"/>
    <property type="match status" value="1"/>
</dbReference>
<feature type="binding site" evidence="9 11">
    <location>
        <position position="143"/>
    </location>
    <ligand>
        <name>substrate</name>
    </ligand>
</feature>